<dbReference type="eggNOG" id="ENOG502TAH0">
    <property type="taxonomic scope" value="Eukaryota"/>
</dbReference>
<comment type="caution">
    <text evidence="2">The sequence shown here is derived from an EMBL/GenBank/DDBJ whole genome shotgun (WGS) entry which is preliminary data.</text>
</comment>
<evidence type="ECO:0000256" key="1">
    <source>
        <dbReference type="SAM" id="MobiDB-lite"/>
    </source>
</evidence>
<feature type="compositionally biased region" description="Basic residues" evidence="1">
    <location>
        <begin position="140"/>
        <end position="161"/>
    </location>
</feature>
<evidence type="ECO:0000313" key="2">
    <source>
        <dbReference type="EMBL" id="EJK63525.1"/>
    </source>
</evidence>
<keyword evidence="3" id="KW-1185">Reference proteome</keyword>
<protein>
    <submittedName>
        <fullName evidence="2">Uncharacterized protein</fullName>
    </submittedName>
</protein>
<feature type="compositionally biased region" description="Basic and acidic residues" evidence="1">
    <location>
        <begin position="248"/>
        <end position="259"/>
    </location>
</feature>
<dbReference type="AlphaFoldDB" id="K0SDQ5"/>
<feature type="region of interest" description="Disordered" evidence="1">
    <location>
        <begin position="128"/>
        <end position="187"/>
    </location>
</feature>
<gene>
    <name evidence="2" type="ORF">THAOC_15809</name>
</gene>
<proteinExistence type="predicted"/>
<feature type="region of interest" description="Disordered" evidence="1">
    <location>
        <begin position="240"/>
        <end position="306"/>
    </location>
</feature>
<feature type="compositionally biased region" description="Polar residues" evidence="1">
    <location>
        <begin position="291"/>
        <end position="306"/>
    </location>
</feature>
<name>K0SDQ5_THAOC</name>
<sequence>MDFHGEWYAYDPRSASRSEAEASTVLSDHLLSLSRYEDSLYLSTLCRRSAYLLTVQDGALSIYASLPATDGIFFRTHKHGTALQRPLKVYPSALRHDDQVRVLDSRGEFELREGRDTSWLEEKERLITAHREKNPSAPSPHKKPSAKARRASAPLKKRAPRRTSCTEALERSTNISSDEKGDVEDSFGQNSLISNAKIVKLVSNVDEANTEAESIAVFSQGQRSSSPEHWKAMLDTNFEMTKSSTHPPKNEDDLAHSEGEVSSSLPSERVSEASDELLPEYTKPSDDESLADTSGESVPLSSTTRNSGSDLLTDACGLLYDIDGLPPALAPSVAVIRARITVDKSIYERIVRELSAAPDYNNKLEYTVFGCSARTPKSRESLLRVSASLATHIIVLQDLLTGSILHAQIRLNLMMKQHEGLRWWCPGVIIEEAHFKFCLNHIIAMICAMHDHPTWSAVSSGGTANAIFDDGDEICEVGHRILGLFRRVRRGLAEDGYAKLGKCGRETCEDIASVVDFIERLFLLSCAPSSCRE</sequence>
<organism evidence="2 3">
    <name type="scientific">Thalassiosira oceanica</name>
    <name type="common">Marine diatom</name>
    <dbReference type="NCBI Taxonomy" id="159749"/>
    <lineage>
        <taxon>Eukaryota</taxon>
        <taxon>Sar</taxon>
        <taxon>Stramenopiles</taxon>
        <taxon>Ochrophyta</taxon>
        <taxon>Bacillariophyta</taxon>
        <taxon>Coscinodiscophyceae</taxon>
        <taxon>Thalassiosirophycidae</taxon>
        <taxon>Thalassiosirales</taxon>
        <taxon>Thalassiosiraceae</taxon>
        <taxon>Thalassiosira</taxon>
    </lineage>
</organism>
<dbReference type="EMBL" id="AGNL01018193">
    <property type="protein sequence ID" value="EJK63525.1"/>
    <property type="molecule type" value="Genomic_DNA"/>
</dbReference>
<accession>K0SDQ5</accession>
<evidence type="ECO:0000313" key="3">
    <source>
        <dbReference type="Proteomes" id="UP000266841"/>
    </source>
</evidence>
<reference evidence="2 3" key="1">
    <citation type="journal article" date="2012" name="Genome Biol.">
        <title>Genome and low-iron response of an oceanic diatom adapted to chronic iron limitation.</title>
        <authorList>
            <person name="Lommer M."/>
            <person name="Specht M."/>
            <person name="Roy A.S."/>
            <person name="Kraemer L."/>
            <person name="Andreson R."/>
            <person name="Gutowska M.A."/>
            <person name="Wolf J."/>
            <person name="Bergner S.V."/>
            <person name="Schilhabel M.B."/>
            <person name="Klostermeier U.C."/>
            <person name="Beiko R.G."/>
            <person name="Rosenstiel P."/>
            <person name="Hippler M."/>
            <person name="Laroche J."/>
        </authorList>
    </citation>
    <scope>NUCLEOTIDE SEQUENCE [LARGE SCALE GENOMIC DNA]</scope>
    <source>
        <strain evidence="2 3">CCMP1005</strain>
    </source>
</reference>
<dbReference type="Proteomes" id="UP000266841">
    <property type="component" value="Unassembled WGS sequence"/>
</dbReference>
<feature type="compositionally biased region" description="Polar residues" evidence="1">
    <location>
        <begin position="163"/>
        <end position="176"/>
    </location>
</feature>